<dbReference type="Proteomes" id="UP000796880">
    <property type="component" value="Unassembled WGS sequence"/>
</dbReference>
<keyword evidence="2" id="KW-1185">Reference proteome</keyword>
<gene>
    <name evidence="1" type="ORF">FNV43_RR05836</name>
</gene>
<dbReference type="OrthoDB" id="783496at2759"/>
<dbReference type="EMBL" id="VOIH02000003">
    <property type="protein sequence ID" value="KAF3449758.1"/>
    <property type="molecule type" value="Genomic_DNA"/>
</dbReference>
<comment type="caution">
    <text evidence="1">The sequence shown here is derived from an EMBL/GenBank/DDBJ whole genome shotgun (WGS) entry which is preliminary data.</text>
</comment>
<evidence type="ECO:0000313" key="1">
    <source>
        <dbReference type="EMBL" id="KAF3449758.1"/>
    </source>
</evidence>
<accession>A0A8K0HDD3</accession>
<proteinExistence type="predicted"/>
<evidence type="ECO:0000313" key="2">
    <source>
        <dbReference type="Proteomes" id="UP000796880"/>
    </source>
</evidence>
<dbReference type="AlphaFoldDB" id="A0A8K0HDD3"/>
<reference evidence="1" key="1">
    <citation type="submission" date="2020-03" db="EMBL/GenBank/DDBJ databases">
        <title>A high-quality chromosome-level genome assembly of a woody plant with both climbing and erect habits, Rhamnella rubrinervis.</title>
        <authorList>
            <person name="Lu Z."/>
            <person name="Yang Y."/>
            <person name="Zhu X."/>
            <person name="Sun Y."/>
        </authorList>
    </citation>
    <scope>NUCLEOTIDE SEQUENCE</scope>
    <source>
        <strain evidence="1">BYM</strain>
        <tissue evidence="1">Leaf</tissue>
    </source>
</reference>
<sequence>MFALLKPTFSLPLRPPPLARVLPSRRNAPYRCIFTSHSFGRSLSPVHLRRKSARSVSYYALFQGWLLLGKPPGCLCTPTSFITERSFRGLSCQLLRLNAFRGEPASSGFEWHFTPNHNSSADSSTSVGSDLHLVSPKLHPGHG</sequence>
<organism evidence="1 2">
    <name type="scientific">Rhamnella rubrinervis</name>
    <dbReference type="NCBI Taxonomy" id="2594499"/>
    <lineage>
        <taxon>Eukaryota</taxon>
        <taxon>Viridiplantae</taxon>
        <taxon>Streptophyta</taxon>
        <taxon>Embryophyta</taxon>
        <taxon>Tracheophyta</taxon>
        <taxon>Spermatophyta</taxon>
        <taxon>Magnoliopsida</taxon>
        <taxon>eudicotyledons</taxon>
        <taxon>Gunneridae</taxon>
        <taxon>Pentapetalae</taxon>
        <taxon>rosids</taxon>
        <taxon>fabids</taxon>
        <taxon>Rosales</taxon>
        <taxon>Rhamnaceae</taxon>
        <taxon>rhamnoid group</taxon>
        <taxon>Rhamneae</taxon>
        <taxon>Rhamnella</taxon>
    </lineage>
</organism>
<protein>
    <submittedName>
        <fullName evidence="1">Uncharacterized protein</fullName>
    </submittedName>
</protein>
<name>A0A8K0HDD3_9ROSA</name>